<evidence type="ECO:0000259" key="3">
    <source>
        <dbReference type="PROSITE" id="PS50110"/>
    </source>
</evidence>
<evidence type="ECO:0000256" key="1">
    <source>
        <dbReference type="PROSITE-ProRule" id="PRU00169"/>
    </source>
</evidence>
<gene>
    <name evidence="4" type="ORF">DP106_12510</name>
</gene>
<name>A0A3A6PX69_9EURY</name>
<dbReference type="InterPro" id="IPR011006">
    <property type="entry name" value="CheY-like_superfamily"/>
</dbReference>
<organism evidence="4 5">
    <name type="scientific">Halonotius pteroides</name>
    <dbReference type="NCBI Taxonomy" id="268735"/>
    <lineage>
        <taxon>Archaea</taxon>
        <taxon>Methanobacteriati</taxon>
        <taxon>Methanobacteriota</taxon>
        <taxon>Stenosarchaea group</taxon>
        <taxon>Halobacteria</taxon>
        <taxon>Halobacteriales</taxon>
        <taxon>Haloferacaceae</taxon>
        <taxon>Halonotius</taxon>
    </lineage>
</organism>
<feature type="domain" description="Response regulatory" evidence="3">
    <location>
        <begin position="43"/>
        <end position="158"/>
    </location>
</feature>
<dbReference type="InterPro" id="IPR055927">
    <property type="entry name" value="DUF7504"/>
</dbReference>
<dbReference type="PROSITE" id="PS50110">
    <property type="entry name" value="RESPONSE_REGULATORY"/>
    <property type="match status" value="1"/>
</dbReference>
<dbReference type="Gene3D" id="3.40.50.2300">
    <property type="match status" value="1"/>
</dbReference>
<evidence type="ECO:0000256" key="2">
    <source>
        <dbReference type="SAM" id="MobiDB-lite"/>
    </source>
</evidence>
<feature type="region of interest" description="Disordered" evidence="2">
    <location>
        <begin position="164"/>
        <end position="228"/>
    </location>
</feature>
<dbReference type="AlphaFoldDB" id="A0A3A6PX69"/>
<dbReference type="Pfam" id="PF24336">
    <property type="entry name" value="DUF7504"/>
    <property type="match status" value="1"/>
</dbReference>
<evidence type="ECO:0000313" key="5">
    <source>
        <dbReference type="Proteomes" id="UP000281564"/>
    </source>
</evidence>
<proteinExistence type="predicted"/>
<sequence length="563" mass="58863">MSIDHLAQLPSPVSAFLLVKWTDRSMNFILWESTIQSMPAVPQLLYVDDTADTAASRAETLSSGYEFEAHPASGVATAQAALESHDIDCVISEFRLGDDDGLDLLSYVRSEHGSLPVILLIDDEPEEIARDAFNSGATDLFPRSMIELSYEPLVDRIRELTTEPATVTEEMPSGADGGNANPGPTGSPSSIPTAAAATTGETASAETTETTTATDTPAGGTTTNDNAADTAAGAMAPEDTTTAATNGASDDLAVSDLDIDHLRALPKEELITLLAEIIGDSDEPATESAAAMAETIDPTGGTDTHGNPQTAPPETAGGSASTTSEPAMTDGAAATEEPTPEPDTAATPEPDTATATPESAPTDIEWEATDGYHRPPGLDLSPGTTVLVQCGSQDGRKHDAREDLLGVAEPSDRNILLIQYRSMNTDRLAAIAEAAQRVKVITVGCSQTVPNAVSDTVEVVTINNPNDVTRLGILSTKTLDDWQALDGGISVALDPLDVLFRYKSVEGTFRFLHIFLGKLSTGGAVSSFFVNPSASNPQDVNTLKPLFDHILTVDSAGVDLEGN</sequence>
<dbReference type="EMBL" id="QMDW01000022">
    <property type="protein sequence ID" value="RJX48338.1"/>
    <property type="molecule type" value="Genomic_DNA"/>
</dbReference>
<comment type="caution">
    <text evidence="1">Lacks conserved residue(s) required for the propagation of feature annotation.</text>
</comment>
<accession>A0A3A6PX69</accession>
<dbReference type="Pfam" id="PF00072">
    <property type="entry name" value="Response_reg"/>
    <property type="match status" value="1"/>
</dbReference>
<evidence type="ECO:0000313" key="4">
    <source>
        <dbReference type="EMBL" id="RJX48338.1"/>
    </source>
</evidence>
<dbReference type="GO" id="GO:0000160">
    <property type="term" value="P:phosphorelay signal transduction system"/>
    <property type="evidence" value="ECO:0007669"/>
    <property type="project" value="InterPro"/>
</dbReference>
<protein>
    <recommendedName>
        <fullName evidence="3">Response regulatory domain-containing protein</fullName>
    </recommendedName>
</protein>
<dbReference type="SUPFAM" id="SSF52172">
    <property type="entry name" value="CheY-like"/>
    <property type="match status" value="1"/>
</dbReference>
<feature type="compositionally biased region" description="Low complexity" evidence="2">
    <location>
        <begin position="182"/>
        <end position="228"/>
    </location>
</feature>
<feature type="compositionally biased region" description="Low complexity" evidence="2">
    <location>
        <begin position="332"/>
        <end position="362"/>
    </location>
</feature>
<comment type="caution">
    <text evidence="4">The sequence shown here is derived from an EMBL/GenBank/DDBJ whole genome shotgun (WGS) entry which is preliminary data.</text>
</comment>
<reference evidence="4 5" key="1">
    <citation type="submission" date="2018-06" db="EMBL/GenBank/DDBJ databases">
        <title>Halonotius sp. F13-13 a new haloarchaeeon isolated from a solar saltern from Isla Cristina, Huelva, Spain.</title>
        <authorList>
            <person name="Duran-Viseras A."/>
            <person name="Sanchez-Porro C."/>
            <person name="Ventosa A."/>
        </authorList>
    </citation>
    <scope>NUCLEOTIDE SEQUENCE [LARGE SCALE GENOMIC DNA]</scope>
    <source>
        <strain evidence="4 5">CECT 7525</strain>
    </source>
</reference>
<dbReference type="InterPro" id="IPR001789">
    <property type="entry name" value="Sig_transdc_resp-reg_receiver"/>
</dbReference>
<dbReference type="Proteomes" id="UP000281564">
    <property type="component" value="Unassembled WGS sequence"/>
</dbReference>
<feature type="region of interest" description="Disordered" evidence="2">
    <location>
        <begin position="296"/>
        <end position="362"/>
    </location>
</feature>
<keyword evidence="5" id="KW-1185">Reference proteome</keyword>